<dbReference type="Gramene" id="mRNA:HanXRQr2_Chr16g0733761">
    <property type="protein sequence ID" value="mRNA:HanXRQr2_Chr16g0733761"/>
    <property type="gene ID" value="HanXRQr2_Chr16g0733761"/>
</dbReference>
<proteinExistence type="predicted"/>
<feature type="region of interest" description="Disordered" evidence="1">
    <location>
        <begin position="88"/>
        <end position="173"/>
    </location>
</feature>
<feature type="compositionally biased region" description="Gly residues" evidence="1">
    <location>
        <begin position="127"/>
        <end position="137"/>
    </location>
</feature>
<protein>
    <submittedName>
        <fullName evidence="2">Uncharacterized protein</fullName>
    </submittedName>
</protein>
<gene>
    <name evidence="2" type="ORF">HanXRQr2_Chr16g0733761</name>
</gene>
<keyword evidence="3" id="KW-1185">Reference proteome</keyword>
<reference evidence="2" key="1">
    <citation type="journal article" date="2017" name="Nature">
        <title>The sunflower genome provides insights into oil metabolism, flowering and Asterid evolution.</title>
        <authorList>
            <person name="Badouin H."/>
            <person name="Gouzy J."/>
            <person name="Grassa C.J."/>
            <person name="Murat F."/>
            <person name="Staton S.E."/>
            <person name="Cottret L."/>
            <person name="Lelandais-Briere C."/>
            <person name="Owens G.L."/>
            <person name="Carrere S."/>
            <person name="Mayjonade B."/>
            <person name="Legrand L."/>
            <person name="Gill N."/>
            <person name="Kane N.C."/>
            <person name="Bowers J.E."/>
            <person name="Hubner S."/>
            <person name="Bellec A."/>
            <person name="Berard A."/>
            <person name="Berges H."/>
            <person name="Blanchet N."/>
            <person name="Boniface M.C."/>
            <person name="Brunel D."/>
            <person name="Catrice O."/>
            <person name="Chaidir N."/>
            <person name="Claudel C."/>
            <person name="Donnadieu C."/>
            <person name="Faraut T."/>
            <person name="Fievet G."/>
            <person name="Helmstetter N."/>
            <person name="King M."/>
            <person name="Knapp S.J."/>
            <person name="Lai Z."/>
            <person name="Le Paslier M.C."/>
            <person name="Lippi Y."/>
            <person name="Lorenzon L."/>
            <person name="Mandel J.R."/>
            <person name="Marage G."/>
            <person name="Marchand G."/>
            <person name="Marquand E."/>
            <person name="Bret-Mestries E."/>
            <person name="Morien E."/>
            <person name="Nambeesan S."/>
            <person name="Nguyen T."/>
            <person name="Pegot-Espagnet P."/>
            <person name="Pouilly N."/>
            <person name="Raftis F."/>
            <person name="Sallet E."/>
            <person name="Schiex T."/>
            <person name="Thomas J."/>
            <person name="Vandecasteele C."/>
            <person name="Vares D."/>
            <person name="Vear F."/>
            <person name="Vautrin S."/>
            <person name="Crespi M."/>
            <person name="Mangin B."/>
            <person name="Burke J.M."/>
            <person name="Salse J."/>
            <person name="Munos S."/>
            <person name="Vincourt P."/>
            <person name="Rieseberg L.H."/>
            <person name="Langlade N.B."/>
        </authorList>
    </citation>
    <scope>NUCLEOTIDE SEQUENCE</scope>
    <source>
        <tissue evidence="2">Leaves</tissue>
    </source>
</reference>
<organism evidence="2 3">
    <name type="scientific">Helianthus annuus</name>
    <name type="common">Common sunflower</name>
    <dbReference type="NCBI Taxonomy" id="4232"/>
    <lineage>
        <taxon>Eukaryota</taxon>
        <taxon>Viridiplantae</taxon>
        <taxon>Streptophyta</taxon>
        <taxon>Embryophyta</taxon>
        <taxon>Tracheophyta</taxon>
        <taxon>Spermatophyta</taxon>
        <taxon>Magnoliopsida</taxon>
        <taxon>eudicotyledons</taxon>
        <taxon>Gunneridae</taxon>
        <taxon>Pentapetalae</taxon>
        <taxon>asterids</taxon>
        <taxon>campanulids</taxon>
        <taxon>Asterales</taxon>
        <taxon>Asteraceae</taxon>
        <taxon>Asteroideae</taxon>
        <taxon>Heliantheae alliance</taxon>
        <taxon>Heliantheae</taxon>
        <taxon>Helianthus</taxon>
    </lineage>
</organism>
<dbReference type="EMBL" id="MNCJ02000331">
    <property type="protein sequence ID" value="KAF5758815.1"/>
    <property type="molecule type" value="Genomic_DNA"/>
</dbReference>
<comment type="caution">
    <text evidence="2">The sequence shown here is derived from an EMBL/GenBank/DDBJ whole genome shotgun (WGS) entry which is preliminary data.</text>
</comment>
<name>A0A9K3GX49_HELAN</name>
<reference evidence="2" key="2">
    <citation type="submission" date="2020-06" db="EMBL/GenBank/DDBJ databases">
        <title>Helianthus annuus Genome sequencing and assembly Release 2.</title>
        <authorList>
            <person name="Gouzy J."/>
            <person name="Langlade N."/>
            <person name="Munos S."/>
        </authorList>
    </citation>
    <scope>NUCLEOTIDE SEQUENCE</scope>
    <source>
        <tissue evidence="2">Leaves</tissue>
    </source>
</reference>
<feature type="compositionally biased region" description="Low complexity" evidence="1">
    <location>
        <begin position="138"/>
        <end position="147"/>
    </location>
</feature>
<evidence type="ECO:0000313" key="2">
    <source>
        <dbReference type="EMBL" id="KAF5758815.1"/>
    </source>
</evidence>
<dbReference type="Proteomes" id="UP000215914">
    <property type="component" value="Unassembled WGS sequence"/>
</dbReference>
<evidence type="ECO:0000313" key="3">
    <source>
        <dbReference type="Proteomes" id="UP000215914"/>
    </source>
</evidence>
<sequence>MGTRPLRDGEEFWLEQIRPNFMYTRLDVFATPPLATEGARIPNPRPCRAITSTRKEIVYLSSEELVDSSECKFSPSHNLFAGVLHNLGVDPDEKKPKRVSKKKAATASGAAVKKTMVAEVTSDAGSQKGGKPQGGAARGSRSVGSKGPDTGVTPLSDHEEGAGADPEAEELIR</sequence>
<dbReference type="AlphaFoldDB" id="A0A9K3GX49"/>
<feature type="compositionally biased region" description="Low complexity" evidence="1">
    <location>
        <begin position="105"/>
        <end position="115"/>
    </location>
</feature>
<evidence type="ECO:0000256" key="1">
    <source>
        <dbReference type="SAM" id="MobiDB-lite"/>
    </source>
</evidence>
<accession>A0A9K3GX49</accession>